<evidence type="ECO:0000313" key="5">
    <source>
        <dbReference type="Proteomes" id="UP000549695"/>
    </source>
</evidence>
<dbReference type="GeneID" id="98055576"/>
<dbReference type="RefSeq" id="WP_224402295.1">
    <property type="nucleotide sequence ID" value="NZ_BAAAJZ010000011.1"/>
</dbReference>
<protein>
    <submittedName>
        <fullName evidence="3">Uncharacterized protein DUF1490</fullName>
    </submittedName>
</protein>
<dbReference type="EMBL" id="PHUJ01000003">
    <property type="protein sequence ID" value="PKB28988.1"/>
    <property type="molecule type" value="Genomic_DNA"/>
</dbReference>
<accession>A0AA44ZML4</accession>
<organism evidence="2 5">
    <name type="scientific">Pseudonocardia alni</name>
    <name type="common">Amycolata alni</name>
    <dbReference type="NCBI Taxonomy" id="33907"/>
    <lineage>
        <taxon>Bacteria</taxon>
        <taxon>Bacillati</taxon>
        <taxon>Actinomycetota</taxon>
        <taxon>Actinomycetes</taxon>
        <taxon>Pseudonocardiales</taxon>
        <taxon>Pseudonocardiaceae</taxon>
        <taxon>Pseudonocardia</taxon>
    </lineage>
</organism>
<evidence type="ECO:0000313" key="3">
    <source>
        <dbReference type="EMBL" id="PKB28988.1"/>
    </source>
</evidence>
<comment type="caution">
    <text evidence="2">The sequence shown here is derived from an EMBL/GenBank/DDBJ whole genome shotgun (WGS) entry which is preliminary data.</text>
</comment>
<keyword evidence="5" id="KW-1185">Reference proteome</keyword>
<evidence type="ECO:0000256" key="1">
    <source>
        <dbReference type="SAM" id="MobiDB-lite"/>
    </source>
</evidence>
<evidence type="ECO:0000313" key="2">
    <source>
        <dbReference type="EMBL" id="NYG05090.1"/>
    </source>
</evidence>
<dbReference type="EMBL" id="JACCCZ010000001">
    <property type="protein sequence ID" value="NYG05090.1"/>
    <property type="molecule type" value="Genomic_DNA"/>
</dbReference>
<dbReference type="Proteomes" id="UP000232453">
    <property type="component" value="Unassembled WGS sequence"/>
</dbReference>
<dbReference type="Pfam" id="PF07371">
    <property type="entry name" value="DUF1490"/>
    <property type="match status" value="1"/>
</dbReference>
<name>A0A852W930_PSEA5</name>
<reference evidence="2 5" key="1">
    <citation type="submission" date="2020-07" db="EMBL/GenBank/DDBJ databases">
        <title>Sequencing the genomes of 1000 actinobacteria strains.</title>
        <authorList>
            <person name="Klenk H.-P."/>
        </authorList>
    </citation>
    <scope>NUCLEOTIDE SEQUENCE [LARGE SCALE GENOMIC DNA]</scope>
    <source>
        <strain evidence="3 4">DSM 44104</strain>
        <strain evidence="2 5">DSM 44749</strain>
    </source>
</reference>
<proteinExistence type="predicted"/>
<dbReference type="Proteomes" id="UP000549695">
    <property type="component" value="Unassembled WGS sequence"/>
</dbReference>
<accession>A0A852W930</accession>
<gene>
    <name evidence="3" type="ORF">ATL51_0615</name>
    <name evidence="2" type="ORF">HDA37_005375</name>
</gene>
<evidence type="ECO:0000313" key="4">
    <source>
        <dbReference type="Proteomes" id="UP000232453"/>
    </source>
</evidence>
<dbReference type="InterPro" id="IPR009963">
    <property type="entry name" value="DUF1490"/>
</dbReference>
<feature type="region of interest" description="Disordered" evidence="1">
    <location>
        <begin position="73"/>
        <end position="92"/>
    </location>
</feature>
<sequence length="92" mass="9087">MFGAVAGKAVGLVVSGLAGAVAYDGVKKVARSGAVREAAVSMTTWGLKGARAAETGAEKARLATADIVAEARGRIGEEAPAPGNGHGHGHEH</sequence>
<dbReference type="AlphaFoldDB" id="A0A852W930"/>